<reference evidence="2 3" key="2">
    <citation type="submission" date="2016-08" db="EMBL/GenBank/DDBJ databases">
        <title>Pervasive Adenine N6-methylation of Active Genes in Fungi.</title>
        <authorList>
            <consortium name="DOE Joint Genome Institute"/>
            <person name="Mondo S.J."/>
            <person name="Dannebaum R.O."/>
            <person name="Kuo R.C."/>
            <person name="Labutti K."/>
            <person name="Haridas S."/>
            <person name="Kuo A."/>
            <person name="Salamov A."/>
            <person name="Ahrendt S.R."/>
            <person name="Lipzen A."/>
            <person name="Sullivan W."/>
            <person name="Andreopoulos W.B."/>
            <person name="Clum A."/>
            <person name="Lindquist E."/>
            <person name="Daum C."/>
            <person name="Ramamoorthy G.K."/>
            <person name="Gryganskyi A."/>
            <person name="Culley D."/>
            <person name="Magnuson J.K."/>
            <person name="James T.Y."/>
            <person name="O'Malley M.A."/>
            <person name="Stajich J.E."/>
            <person name="Spatafora J.W."/>
            <person name="Visel A."/>
            <person name="Grigoriev I.V."/>
        </authorList>
    </citation>
    <scope>NUCLEOTIDE SEQUENCE [LARGE SCALE GENOMIC DNA]</scope>
    <source>
        <strain evidence="2 3">S4</strain>
    </source>
</reference>
<accession>A0A1Y1WUA6</accession>
<sequence>MNVIVQNKKKDLSEFFVHLDKSFGSLIVATTAGEVSKSNSTSTKKAITSTSKSKQTEIFSTDSRCGPDNGNPVYPKSRRCCSKYGYCDDTAEH</sequence>
<dbReference type="Gene3D" id="3.30.60.10">
    <property type="entry name" value="Endochitinase-like"/>
    <property type="match status" value="1"/>
</dbReference>
<dbReference type="EMBL" id="MCFG01000263">
    <property type="protein sequence ID" value="ORX77129.1"/>
    <property type="molecule type" value="Genomic_DNA"/>
</dbReference>
<dbReference type="GO" id="GO:0008061">
    <property type="term" value="F:chitin binding"/>
    <property type="evidence" value="ECO:0007669"/>
    <property type="project" value="UniProtKB-KW"/>
</dbReference>
<keyword evidence="1" id="KW-0147">Chitin-binding</keyword>
<dbReference type="InterPro" id="IPR036861">
    <property type="entry name" value="Endochitinase-like_sf"/>
</dbReference>
<name>A0A1Y1WUA6_9FUNG</name>
<gene>
    <name evidence="2" type="ORF">BCR32DRAFT_283488</name>
</gene>
<organism evidence="2 3">
    <name type="scientific">Anaeromyces robustus</name>
    <dbReference type="NCBI Taxonomy" id="1754192"/>
    <lineage>
        <taxon>Eukaryota</taxon>
        <taxon>Fungi</taxon>
        <taxon>Fungi incertae sedis</taxon>
        <taxon>Chytridiomycota</taxon>
        <taxon>Chytridiomycota incertae sedis</taxon>
        <taxon>Neocallimastigomycetes</taxon>
        <taxon>Neocallimastigales</taxon>
        <taxon>Neocallimastigaceae</taxon>
        <taxon>Anaeromyces</taxon>
    </lineage>
</organism>
<dbReference type="SUPFAM" id="SSF57016">
    <property type="entry name" value="Plant lectins/antimicrobial peptides"/>
    <property type="match status" value="1"/>
</dbReference>
<dbReference type="CDD" id="cd00035">
    <property type="entry name" value="ChtBD1"/>
    <property type="match status" value="1"/>
</dbReference>
<reference evidence="2 3" key="1">
    <citation type="submission" date="2016-08" db="EMBL/GenBank/DDBJ databases">
        <title>A Parts List for Fungal Cellulosomes Revealed by Comparative Genomics.</title>
        <authorList>
            <consortium name="DOE Joint Genome Institute"/>
            <person name="Haitjema C.H."/>
            <person name="Gilmore S.P."/>
            <person name="Henske J.K."/>
            <person name="Solomon K.V."/>
            <person name="De Groot R."/>
            <person name="Kuo A."/>
            <person name="Mondo S.J."/>
            <person name="Salamov A.A."/>
            <person name="Labutti K."/>
            <person name="Zhao Z."/>
            <person name="Chiniquy J."/>
            <person name="Barry K."/>
            <person name="Brewer H.M."/>
            <person name="Purvine S.O."/>
            <person name="Wright A.T."/>
            <person name="Boxma B."/>
            <person name="Van Alen T."/>
            <person name="Hackstein J.H."/>
            <person name="Baker S.E."/>
            <person name="Grigoriev I.V."/>
            <person name="O'Malley M.A."/>
        </authorList>
    </citation>
    <scope>NUCLEOTIDE SEQUENCE [LARGE SCALE GENOMIC DNA]</scope>
    <source>
        <strain evidence="2 3">S4</strain>
    </source>
</reference>
<comment type="caution">
    <text evidence="2">The sequence shown here is derived from an EMBL/GenBank/DDBJ whole genome shotgun (WGS) entry which is preliminary data.</text>
</comment>
<evidence type="ECO:0000256" key="1">
    <source>
        <dbReference type="ARBA" id="ARBA00022669"/>
    </source>
</evidence>
<dbReference type="Proteomes" id="UP000193944">
    <property type="component" value="Unassembled WGS sequence"/>
</dbReference>
<evidence type="ECO:0000313" key="2">
    <source>
        <dbReference type="EMBL" id="ORX77129.1"/>
    </source>
</evidence>
<evidence type="ECO:0008006" key="4">
    <source>
        <dbReference type="Google" id="ProtNLM"/>
    </source>
</evidence>
<evidence type="ECO:0000313" key="3">
    <source>
        <dbReference type="Proteomes" id="UP000193944"/>
    </source>
</evidence>
<dbReference type="AlphaFoldDB" id="A0A1Y1WUA6"/>
<proteinExistence type="predicted"/>
<protein>
    <recommendedName>
        <fullName evidence="4">Chitin-binding type-1 domain-containing protein</fullName>
    </recommendedName>
</protein>
<keyword evidence="3" id="KW-1185">Reference proteome</keyword>